<feature type="region of interest" description="Disordered" evidence="1">
    <location>
        <begin position="76"/>
        <end position="95"/>
    </location>
</feature>
<protein>
    <submittedName>
        <fullName evidence="2">Uncharacterized protein</fullName>
    </submittedName>
</protein>
<dbReference type="RefSeq" id="WP_182848244.1">
    <property type="nucleotide sequence ID" value="NZ_BAAALP010000083.1"/>
</dbReference>
<sequence length="95" mass="9523">MDDRYIQEVARLIARADARGPRACELCGGREVLTAAVPLDPDTIGVAAIAITYCRACDGGDPAVAEMFARLDAAAGETGGEAGGETGGEAAGEGP</sequence>
<proteinExistence type="predicted"/>
<dbReference type="AlphaFoldDB" id="A0A7W3LY27"/>
<keyword evidence="3" id="KW-1185">Reference proteome</keyword>
<dbReference type="EMBL" id="JACJIA010000015">
    <property type="protein sequence ID" value="MBA8956319.1"/>
    <property type="molecule type" value="Genomic_DNA"/>
</dbReference>
<evidence type="ECO:0000313" key="3">
    <source>
        <dbReference type="Proteomes" id="UP000572680"/>
    </source>
</evidence>
<gene>
    <name evidence="2" type="ORF">HNR61_008001</name>
</gene>
<evidence type="ECO:0000256" key="1">
    <source>
        <dbReference type="SAM" id="MobiDB-lite"/>
    </source>
</evidence>
<reference evidence="2 3" key="1">
    <citation type="submission" date="2020-08" db="EMBL/GenBank/DDBJ databases">
        <title>Genomic Encyclopedia of Type Strains, Phase IV (KMG-IV): sequencing the most valuable type-strain genomes for metagenomic binning, comparative biology and taxonomic classification.</title>
        <authorList>
            <person name="Goeker M."/>
        </authorList>
    </citation>
    <scope>NUCLEOTIDE SEQUENCE [LARGE SCALE GENOMIC DNA]</scope>
    <source>
        <strain evidence="2 3">DSM 44197</strain>
    </source>
</reference>
<evidence type="ECO:0000313" key="2">
    <source>
        <dbReference type="EMBL" id="MBA8956319.1"/>
    </source>
</evidence>
<dbReference type="Proteomes" id="UP000572680">
    <property type="component" value="Unassembled WGS sequence"/>
</dbReference>
<name>A0A7W3LY27_ACTNM</name>
<comment type="caution">
    <text evidence="2">The sequence shown here is derived from an EMBL/GenBank/DDBJ whole genome shotgun (WGS) entry which is preliminary data.</text>
</comment>
<organism evidence="2 3">
    <name type="scientific">Actinomadura namibiensis</name>
    <dbReference type="NCBI Taxonomy" id="182080"/>
    <lineage>
        <taxon>Bacteria</taxon>
        <taxon>Bacillati</taxon>
        <taxon>Actinomycetota</taxon>
        <taxon>Actinomycetes</taxon>
        <taxon>Streptosporangiales</taxon>
        <taxon>Thermomonosporaceae</taxon>
        <taxon>Actinomadura</taxon>
    </lineage>
</organism>
<accession>A0A7W3LY27</accession>
<feature type="compositionally biased region" description="Gly residues" evidence="1">
    <location>
        <begin position="77"/>
        <end position="95"/>
    </location>
</feature>